<keyword evidence="1" id="KW-0812">Transmembrane</keyword>
<dbReference type="OMA" id="YAGPKFP"/>
<dbReference type="AlphaFoldDB" id="A0A3E2HQJ7"/>
<feature type="chain" id="PRO_5018247835" evidence="2">
    <location>
        <begin position="31"/>
        <end position="220"/>
    </location>
</feature>
<evidence type="ECO:0000256" key="2">
    <source>
        <dbReference type="SAM" id="SignalP"/>
    </source>
</evidence>
<keyword evidence="1" id="KW-1133">Transmembrane helix</keyword>
<feature type="transmembrane region" description="Helical" evidence="1">
    <location>
        <begin position="196"/>
        <end position="219"/>
    </location>
</feature>
<feature type="signal peptide" evidence="2">
    <location>
        <begin position="1"/>
        <end position="30"/>
    </location>
</feature>
<name>A0A3E2HQJ7_SCYLI</name>
<organism evidence="3 4">
    <name type="scientific">Scytalidium lignicola</name>
    <name type="common">Hyphomycete</name>
    <dbReference type="NCBI Taxonomy" id="5539"/>
    <lineage>
        <taxon>Eukaryota</taxon>
        <taxon>Fungi</taxon>
        <taxon>Dikarya</taxon>
        <taxon>Ascomycota</taxon>
        <taxon>Pezizomycotina</taxon>
        <taxon>Leotiomycetes</taxon>
        <taxon>Leotiomycetes incertae sedis</taxon>
        <taxon>Scytalidium</taxon>
    </lineage>
</organism>
<keyword evidence="1" id="KW-0472">Membrane</keyword>
<evidence type="ECO:0000313" key="3">
    <source>
        <dbReference type="EMBL" id="RFU35638.1"/>
    </source>
</evidence>
<feature type="non-terminal residue" evidence="3">
    <location>
        <position position="1"/>
    </location>
</feature>
<keyword evidence="4" id="KW-1185">Reference proteome</keyword>
<keyword evidence="2" id="KW-0732">Signal</keyword>
<dbReference type="EMBL" id="NCSJ02000006">
    <property type="protein sequence ID" value="RFU35638.1"/>
    <property type="molecule type" value="Genomic_DNA"/>
</dbReference>
<comment type="caution">
    <text evidence="3">The sequence shown here is derived from an EMBL/GenBank/DDBJ whole genome shotgun (WGS) entry which is preliminary data.</text>
</comment>
<accession>A0A3E2HQJ7</accession>
<evidence type="ECO:0000256" key="1">
    <source>
        <dbReference type="SAM" id="Phobius"/>
    </source>
</evidence>
<protein>
    <submittedName>
        <fullName evidence="3">Uncharacterized protein</fullName>
    </submittedName>
</protein>
<gene>
    <name evidence="3" type="ORF">B7463_g733</name>
</gene>
<proteinExistence type="predicted"/>
<evidence type="ECO:0000313" key="4">
    <source>
        <dbReference type="Proteomes" id="UP000258309"/>
    </source>
</evidence>
<reference evidence="3 4" key="1">
    <citation type="submission" date="2018-05" db="EMBL/GenBank/DDBJ databases">
        <title>Draft genome sequence of Scytalidium lignicola DSM 105466, a ubiquitous saprotrophic fungus.</title>
        <authorList>
            <person name="Buettner E."/>
            <person name="Gebauer A.M."/>
            <person name="Hofrichter M."/>
            <person name="Liers C."/>
            <person name="Kellner H."/>
        </authorList>
    </citation>
    <scope>NUCLEOTIDE SEQUENCE [LARGE SCALE GENOMIC DNA]</scope>
    <source>
        <strain evidence="3 4">DSM 105466</strain>
    </source>
</reference>
<feature type="non-terminal residue" evidence="3">
    <location>
        <position position="220"/>
    </location>
</feature>
<sequence length="220" mass="23815">MFATLRMGTTLKSFMLFALLAFGSISSVAGAPTRDESLTALQSESTNVKRVEGEGTTILDNVLSQRDITSILTPSSDKELHERESAGLYWGPKYLGNLKLYITHPHMGYAGPKFPKANHINVHVDKKGAKNKYKEVVNLHVVKYKSGAGKQCLYIWDSVTSKVVFDKCFDDFEGAIAEGVSAIKSFVEDLLKAANFFAAIVIIALLVVALTAAIGGLALA</sequence>
<dbReference type="OrthoDB" id="5419387at2759"/>
<dbReference type="Proteomes" id="UP000258309">
    <property type="component" value="Unassembled WGS sequence"/>
</dbReference>